<organism evidence="3">
    <name type="scientific">Mimivirus LCMiAC02</name>
    <dbReference type="NCBI Taxonomy" id="2506609"/>
    <lineage>
        <taxon>Viruses</taxon>
        <taxon>Varidnaviria</taxon>
        <taxon>Bamfordvirae</taxon>
        <taxon>Nucleocytoviricota</taxon>
        <taxon>Megaviricetes</taxon>
        <taxon>Imitervirales</taxon>
        <taxon>Mimiviridae</taxon>
        <taxon>Klosneuvirinae</taxon>
    </lineage>
</organism>
<evidence type="ECO:0000256" key="1">
    <source>
        <dbReference type="SAM" id="MobiDB-lite"/>
    </source>
</evidence>
<feature type="transmembrane region" description="Helical" evidence="2">
    <location>
        <begin position="89"/>
        <end position="110"/>
    </location>
</feature>
<keyword evidence="2" id="KW-0472">Membrane</keyword>
<feature type="transmembrane region" description="Helical" evidence="2">
    <location>
        <begin position="56"/>
        <end position="77"/>
    </location>
</feature>
<evidence type="ECO:0000313" key="3">
    <source>
        <dbReference type="EMBL" id="QBK89370.1"/>
    </source>
</evidence>
<keyword evidence="2" id="KW-1133">Transmembrane helix</keyword>
<proteinExistence type="predicted"/>
<keyword evidence="2" id="KW-0812">Transmembrane</keyword>
<accession>A0A4P6VME5</accession>
<feature type="region of interest" description="Disordered" evidence="1">
    <location>
        <begin position="1"/>
        <end position="20"/>
    </location>
</feature>
<gene>
    <name evidence="3" type="ORF">LCMiAC02_04650</name>
</gene>
<name>A0A4P6VME5_9VIRU</name>
<evidence type="ECO:0000256" key="2">
    <source>
        <dbReference type="SAM" id="Phobius"/>
    </source>
</evidence>
<protein>
    <submittedName>
        <fullName evidence="3">Uncharacterized protein</fullName>
    </submittedName>
</protein>
<dbReference type="EMBL" id="MK500418">
    <property type="protein sequence ID" value="QBK89370.1"/>
    <property type="molecule type" value="Genomic_DNA"/>
</dbReference>
<feature type="transmembrane region" description="Helical" evidence="2">
    <location>
        <begin position="185"/>
        <end position="210"/>
    </location>
</feature>
<sequence>MSSTDTSDKYKGFDSKGKTPPVHTRRMDFTTCCLTVFDTICDIANIGAYKINTLRLLMTSTVLLTLLNLIGMLVRVVWYVNNSNDDVLIIFRLDVVFLTLSFILIALVTFDWFTKRYDHHNEGMLAMFGWITRRVSSTRSYPSIRKRQNDEKKPFVIPPALGRKSRSDYDIPDEMMKSYIRFGNYIVMMATVFSVLYGLNWAASILWRVFVGGLRN</sequence>
<reference evidence="3" key="1">
    <citation type="journal article" date="2019" name="MBio">
        <title>Virus Genomes from Deep Sea Sediments Expand the Ocean Megavirome and Support Independent Origins of Viral Gigantism.</title>
        <authorList>
            <person name="Backstrom D."/>
            <person name="Yutin N."/>
            <person name="Jorgensen S.L."/>
            <person name="Dharamshi J."/>
            <person name="Homa F."/>
            <person name="Zaremba-Niedwiedzka K."/>
            <person name="Spang A."/>
            <person name="Wolf Y.I."/>
            <person name="Koonin E.V."/>
            <person name="Ettema T.J."/>
        </authorList>
    </citation>
    <scope>NUCLEOTIDE SEQUENCE</scope>
</reference>
<feature type="compositionally biased region" description="Basic and acidic residues" evidence="1">
    <location>
        <begin position="1"/>
        <end position="17"/>
    </location>
</feature>